<proteinExistence type="predicted"/>
<name>A0A6M0RH07_9CYAN</name>
<protein>
    <submittedName>
        <fullName evidence="2">Uncharacterized protein</fullName>
    </submittedName>
</protein>
<feature type="region of interest" description="Disordered" evidence="1">
    <location>
        <begin position="92"/>
        <end position="146"/>
    </location>
</feature>
<feature type="region of interest" description="Disordered" evidence="1">
    <location>
        <begin position="48"/>
        <end position="74"/>
    </location>
</feature>
<dbReference type="RefSeq" id="WP_163660009.1">
    <property type="nucleotide sequence ID" value="NZ_QXHD01000004.1"/>
</dbReference>
<dbReference type="EMBL" id="QXHD01000004">
    <property type="protein sequence ID" value="NEZ55190.1"/>
    <property type="molecule type" value="Genomic_DNA"/>
</dbReference>
<sequence length="146" mass="15436">MGLFDFLGGKKNQGPQPKEAYFLTEDEAKTFGDIDFMRKEVVVRRTFAKKKGQEELESVKSISSSTSKAVGEAVKPATASFGASAFSTPVAPAPAAAASADVPTTSDSESAASTPAAPAASQEQDVRPAPDTSMDMFRNMAKKIRR</sequence>
<dbReference type="AlphaFoldDB" id="A0A6M0RH07"/>
<evidence type="ECO:0000313" key="3">
    <source>
        <dbReference type="Proteomes" id="UP000481033"/>
    </source>
</evidence>
<dbReference type="Proteomes" id="UP000481033">
    <property type="component" value="Unassembled WGS sequence"/>
</dbReference>
<evidence type="ECO:0000256" key="1">
    <source>
        <dbReference type="SAM" id="MobiDB-lite"/>
    </source>
</evidence>
<organism evidence="2 3">
    <name type="scientific">Adonisia turfae CCMR0081</name>
    <dbReference type="NCBI Taxonomy" id="2292702"/>
    <lineage>
        <taxon>Bacteria</taxon>
        <taxon>Bacillati</taxon>
        <taxon>Cyanobacteriota</taxon>
        <taxon>Adonisia</taxon>
        <taxon>Adonisia turfae</taxon>
    </lineage>
</organism>
<gene>
    <name evidence="2" type="ORF">DXZ20_05760</name>
</gene>
<feature type="compositionally biased region" description="Low complexity" evidence="1">
    <location>
        <begin position="92"/>
        <end position="121"/>
    </location>
</feature>
<evidence type="ECO:0000313" key="2">
    <source>
        <dbReference type="EMBL" id="NEZ55190.1"/>
    </source>
</evidence>
<comment type="caution">
    <text evidence="2">The sequence shown here is derived from an EMBL/GenBank/DDBJ whole genome shotgun (WGS) entry which is preliminary data.</text>
</comment>
<accession>A0A6M0RH07</accession>
<reference evidence="2 3" key="1">
    <citation type="journal article" date="2020" name="Microb. Ecol.">
        <title>Ecogenomics of the Marine Benthic Filamentous Cyanobacterium Adonisia.</title>
        <authorList>
            <person name="Walter J.M."/>
            <person name="Coutinho F.H."/>
            <person name="Leomil L."/>
            <person name="Hargreaves P.I."/>
            <person name="Campeao M.E."/>
            <person name="Vieira V.V."/>
            <person name="Silva B.S."/>
            <person name="Fistarol G.O."/>
            <person name="Salomon P.S."/>
            <person name="Sawabe T."/>
            <person name="Mino S."/>
            <person name="Hosokawa M."/>
            <person name="Miyashita H."/>
            <person name="Maruyama F."/>
            <person name="van Verk M.C."/>
            <person name="Dutilh B.E."/>
            <person name="Thompson C.C."/>
            <person name="Thompson F.L."/>
        </authorList>
    </citation>
    <scope>NUCLEOTIDE SEQUENCE [LARGE SCALE GENOMIC DNA]</scope>
    <source>
        <strain evidence="2 3">CCMR0081</strain>
    </source>
</reference>
<keyword evidence="3" id="KW-1185">Reference proteome</keyword>